<feature type="transmembrane region" description="Helical" evidence="6">
    <location>
        <begin position="91"/>
        <end position="109"/>
    </location>
</feature>
<feature type="transmembrane region" description="Helical" evidence="6">
    <location>
        <begin position="511"/>
        <end position="535"/>
    </location>
</feature>
<comment type="caution">
    <text evidence="8">The sequence shown here is derived from an EMBL/GenBank/DDBJ whole genome shotgun (WGS) entry which is preliminary data.</text>
</comment>
<keyword evidence="3 6" id="KW-0812">Transmembrane</keyword>
<organism evidence="8 9">
    <name type="scientific">Lutispora saccharofermentans</name>
    <dbReference type="NCBI Taxonomy" id="3024236"/>
    <lineage>
        <taxon>Bacteria</taxon>
        <taxon>Bacillati</taxon>
        <taxon>Bacillota</taxon>
        <taxon>Clostridia</taxon>
        <taxon>Lutisporales</taxon>
        <taxon>Lutisporaceae</taxon>
        <taxon>Lutispora</taxon>
    </lineage>
</organism>
<feature type="transmembrane region" description="Helical" evidence="6">
    <location>
        <begin position="381"/>
        <end position="403"/>
    </location>
</feature>
<dbReference type="InterPro" id="IPR051475">
    <property type="entry name" value="Diverse_Ion_Transporter"/>
</dbReference>
<feature type="transmembrane region" description="Helical" evidence="6">
    <location>
        <begin position="21"/>
        <end position="39"/>
    </location>
</feature>
<dbReference type="InterPro" id="IPR036259">
    <property type="entry name" value="MFS_trans_sf"/>
</dbReference>
<comment type="subcellular location">
    <subcellularLocation>
        <location evidence="1">Membrane</location>
        <topology evidence="1">Multi-pass membrane protein</topology>
    </subcellularLocation>
</comment>
<dbReference type="Pfam" id="PF03600">
    <property type="entry name" value="CitMHS"/>
    <property type="match status" value="1"/>
</dbReference>
<evidence type="ECO:0000313" key="9">
    <source>
        <dbReference type="Proteomes" id="UP001651880"/>
    </source>
</evidence>
<feature type="transmembrane region" description="Helical" evidence="6">
    <location>
        <begin position="415"/>
        <end position="437"/>
    </location>
</feature>
<accession>A0ABT1NC36</accession>
<dbReference type="RefSeq" id="WP_255226339.1">
    <property type="nucleotide sequence ID" value="NZ_JAJEKE010000002.1"/>
</dbReference>
<evidence type="ECO:0000256" key="3">
    <source>
        <dbReference type="ARBA" id="ARBA00022692"/>
    </source>
</evidence>
<feature type="domain" description="Citrate transporter-like" evidence="7">
    <location>
        <begin position="16"/>
        <end position="404"/>
    </location>
</feature>
<evidence type="ECO:0000256" key="2">
    <source>
        <dbReference type="ARBA" id="ARBA00022448"/>
    </source>
</evidence>
<evidence type="ECO:0000256" key="6">
    <source>
        <dbReference type="SAM" id="Phobius"/>
    </source>
</evidence>
<evidence type="ECO:0000256" key="5">
    <source>
        <dbReference type="ARBA" id="ARBA00023136"/>
    </source>
</evidence>
<evidence type="ECO:0000256" key="1">
    <source>
        <dbReference type="ARBA" id="ARBA00004141"/>
    </source>
</evidence>
<dbReference type="InterPro" id="IPR004680">
    <property type="entry name" value="Cit_transptr-like_dom"/>
</dbReference>
<dbReference type="SUPFAM" id="SSF103473">
    <property type="entry name" value="MFS general substrate transporter"/>
    <property type="match status" value="1"/>
</dbReference>
<protein>
    <recommendedName>
        <fullName evidence="7">Citrate transporter-like domain-containing protein</fullName>
    </recommendedName>
</protein>
<dbReference type="Proteomes" id="UP001651880">
    <property type="component" value="Unassembled WGS sequence"/>
</dbReference>
<evidence type="ECO:0000256" key="4">
    <source>
        <dbReference type="ARBA" id="ARBA00022989"/>
    </source>
</evidence>
<keyword evidence="4 6" id="KW-1133">Transmembrane helix</keyword>
<dbReference type="EMBL" id="JAJEKE010000002">
    <property type="protein sequence ID" value="MCQ1528824.1"/>
    <property type="molecule type" value="Genomic_DNA"/>
</dbReference>
<dbReference type="PANTHER" id="PTHR43568">
    <property type="entry name" value="P PROTEIN"/>
    <property type="match status" value="1"/>
</dbReference>
<evidence type="ECO:0000313" key="8">
    <source>
        <dbReference type="EMBL" id="MCQ1528824.1"/>
    </source>
</evidence>
<name>A0ABT1NC36_9FIRM</name>
<gene>
    <name evidence="8" type="ORF">LJD61_04590</name>
</gene>
<reference evidence="8 9" key="1">
    <citation type="submission" date="2021-10" db="EMBL/GenBank/DDBJ databases">
        <title>Lutispora strain m25 sp. nov., a thermophilic, non-spore-forming bacterium isolated from a lab-scale methanogenic bioreactor digesting anaerobic sludge.</title>
        <authorList>
            <person name="El Houari A."/>
            <person name="Mcdonald J."/>
        </authorList>
    </citation>
    <scope>NUCLEOTIDE SEQUENCE [LARGE SCALE GENOMIC DNA]</scope>
    <source>
        <strain evidence="9">m25</strain>
    </source>
</reference>
<keyword evidence="9" id="KW-1185">Reference proteome</keyword>
<feature type="transmembrane region" description="Helical" evidence="6">
    <location>
        <begin position="328"/>
        <end position="361"/>
    </location>
</feature>
<feature type="transmembrane region" description="Helical" evidence="6">
    <location>
        <begin position="176"/>
        <end position="198"/>
    </location>
</feature>
<feature type="transmembrane region" description="Helical" evidence="6">
    <location>
        <begin position="457"/>
        <end position="490"/>
    </location>
</feature>
<feature type="transmembrane region" description="Helical" evidence="6">
    <location>
        <begin position="51"/>
        <end position="70"/>
    </location>
</feature>
<keyword evidence="5 6" id="KW-0472">Membrane</keyword>
<proteinExistence type="predicted"/>
<dbReference type="PANTHER" id="PTHR43568:SF1">
    <property type="entry name" value="P PROTEIN"/>
    <property type="match status" value="1"/>
</dbReference>
<keyword evidence="2" id="KW-0813">Transport</keyword>
<evidence type="ECO:0000259" key="7">
    <source>
        <dbReference type="Pfam" id="PF03600"/>
    </source>
</evidence>
<sequence length="538" mass="60422">MLNILMIASVTYLGMVFFTKYRTPIAVLGSAILLIYGNLSGSFPANLAFQNFPQEIVILIIVLGLFTKIFERSGLFNYIGYQFVRYSKKKRILIVILLPIVMYATSLFMNNLTVILLFTFICLKLALKFNLPIIPLLVSAIIASNIGGAALPWADTPAVIITLYTDFSLWDFLIKLFIPCFIYTILLVKYSMTWFNYLEKKKYPSEKQTLLTRKGDNNVSPLSLDRKLPADTSVISYVIKPKLHEDKAKPIKRTKNQEIQLSHYKRTEPSEELSSDINKIHYTIKPKPHDKEPPPIKKHKKLMIKTDPFDTFEEAHMNINWKKAKLPLVLFFLFITFICIGPFINLSIAFISVIFGSILLITNDHNPEDTINAIPVLDSLIFIVALFLIGGVLEYSGILNIAVNYVLTFTEESGALILISIMLMAFIIATFLSAGPAAATLLPICNQLSSIVGNNLVYAALALGILAGSSMLPWSATGGPVLLGEVTRFLKLPNLKMKDKKSVMEIFDLKHYLAFSIPFSLIMVVLNALILILYLKIF</sequence>